<proteinExistence type="predicted"/>
<sequence>MIDQIAALNSLRKDLPDAIGWTTMGPCLYHAPAEMVTGETRYTRTQIALYNESDSTLADVKLLYRGNFKFVPLITYSRHEAAVKWEHNAADKELVLKQVPPNEEVDISIYNPRDFEVVQVLVNGRKITDFMTRRALAKAYPTPLRWRIALPVLGILALGALSYTSWQTYSMVKSNMDYERDYSLLSTVPNGFSGCHPYVFDNPPNDSSEKQLERLLKQQNQWMDFILAMNKVSLPGELHLKDRVVLCKSIEKS</sequence>
<evidence type="ECO:0000313" key="1">
    <source>
        <dbReference type="EMBL" id="KHA74786.1"/>
    </source>
</evidence>
<dbReference type="Proteomes" id="UP000030564">
    <property type="component" value="Unassembled WGS sequence"/>
</dbReference>
<protein>
    <submittedName>
        <fullName evidence="1">Uncharacterized protein</fullName>
    </submittedName>
</protein>
<organism evidence="1 2">
    <name type="scientific">Pseudomonas chlororaphis</name>
    <dbReference type="NCBI Taxonomy" id="587753"/>
    <lineage>
        <taxon>Bacteria</taxon>
        <taxon>Pseudomonadati</taxon>
        <taxon>Pseudomonadota</taxon>
        <taxon>Gammaproteobacteria</taxon>
        <taxon>Pseudomonadales</taxon>
        <taxon>Pseudomonadaceae</taxon>
        <taxon>Pseudomonas</taxon>
    </lineage>
</organism>
<dbReference type="AlphaFoldDB" id="A0A0A6FQ69"/>
<dbReference type="EMBL" id="JSFK01000001">
    <property type="protein sequence ID" value="KHA74786.1"/>
    <property type="molecule type" value="Genomic_DNA"/>
</dbReference>
<gene>
    <name evidence="1" type="ORF">NZ35_00495</name>
</gene>
<accession>A0A0A6FQ69</accession>
<dbReference type="OrthoDB" id="7020171at2"/>
<comment type="caution">
    <text evidence="1">The sequence shown here is derived from an EMBL/GenBank/DDBJ whole genome shotgun (WGS) entry which is preliminary data.</text>
</comment>
<name>A0A0A6FQ69_9PSED</name>
<dbReference type="PATRIC" id="fig|587753.9.peg.99"/>
<reference evidence="1 2" key="1">
    <citation type="submission" date="2014-10" db="EMBL/GenBank/DDBJ databases">
        <title>Draft genome sequence of Pseudomonas chlororaphis EA105.</title>
        <authorList>
            <person name="McCully L.M."/>
            <person name="Bitzer A.S."/>
            <person name="Spence C."/>
            <person name="Bais H."/>
            <person name="Silby M.W."/>
        </authorList>
    </citation>
    <scope>NUCLEOTIDE SEQUENCE [LARGE SCALE GENOMIC DNA]</scope>
    <source>
        <strain evidence="1 2">EA105</strain>
    </source>
</reference>
<evidence type="ECO:0000313" key="2">
    <source>
        <dbReference type="Proteomes" id="UP000030564"/>
    </source>
</evidence>